<dbReference type="GO" id="GO:0008460">
    <property type="term" value="F:dTDP-glucose 4,6-dehydratase activity"/>
    <property type="evidence" value="ECO:0007669"/>
    <property type="project" value="UniProtKB-EC"/>
</dbReference>
<dbReference type="PANTHER" id="PTHR43000">
    <property type="entry name" value="DTDP-D-GLUCOSE 4,6-DEHYDRATASE-RELATED"/>
    <property type="match status" value="1"/>
</dbReference>
<dbReference type="AlphaFoldDB" id="A0A2X0VAT7"/>
<sequence length="321" mass="36697">MKSAIITGATGFIGSRLVRYLLANNYKVVALGRVDFSLIDPLRMQKHENLKYIKLEMENIEALFNYKDQFGFDSTDECVFYHFAWSGHKGLSDLSVSGQMKNVIQSVNAYKVANKLGCDKFVHVGTMEEAFGDAYLKLDHHVNNEYNRHVVYAVAKQITRFTLKALQKDLHTKLILVCKSHVLGPNDARDSLLRQTMKMIVNGEKLEFTSGEQTFDVISISDCVKGFESIGLKGKDNAEYWIGSGQPRALKEYLEIMINRYSKGHPHEFGAKKYSDLKLSKETFMPPELYDDTGFKCTQSYEEACDEMYAWFHDNKLVEEN</sequence>
<name>A0A2X0VAT7_9GAMM</name>
<accession>A0A2X0VAT7</accession>
<evidence type="ECO:0000313" key="5">
    <source>
        <dbReference type="Proteomes" id="UP000250086"/>
    </source>
</evidence>
<dbReference type="EMBL" id="UAPV01000001">
    <property type="protein sequence ID" value="SPT70863.1"/>
    <property type="molecule type" value="Genomic_DNA"/>
</dbReference>
<keyword evidence="5" id="KW-1185">Reference proteome</keyword>
<protein>
    <submittedName>
        <fullName evidence="4">dTDP-glucose 4,6-dehydratase 2</fullName>
        <ecNumber evidence="4">4.2.1.46</ecNumber>
    </submittedName>
</protein>
<keyword evidence="4" id="KW-0456">Lyase</keyword>
<reference evidence="4 5" key="1">
    <citation type="submission" date="2018-06" db="EMBL/GenBank/DDBJ databases">
        <authorList>
            <consortium name="Pathogen Informatics"/>
            <person name="Doyle S."/>
        </authorList>
    </citation>
    <scope>NUCLEOTIDE SEQUENCE [LARGE SCALE GENOMIC DNA]</scope>
    <source>
        <strain evidence="4 5">NCTC13093</strain>
    </source>
</reference>
<dbReference type="InterPro" id="IPR036291">
    <property type="entry name" value="NAD(P)-bd_dom_sf"/>
</dbReference>
<organism evidence="4 5">
    <name type="scientific">Anaerobiospirillum thomasii</name>
    <dbReference type="NCBI Taxonomy" id="179995"/>
    <lineage>
        <taxon>Bacteria</taxon>
        <taxon>Pseudomonadati</taxon>
        <taxon>Pseudomonadota</taxon>
        <taxon>Gammaproteobacteria</taxon>
        <taxon>Aeromonadales</taxon>
        <taxon>Succinivibrionaceae</taxon>
        <taxon>Anaerobiospirillum</taxon>
    </lineage>
</organism>
<dbReference type="SUPFAM" id="SSF51735">
    <property type="entry name" value="NAD(P)-binding Rossmann-fold domains"/>
    <property type="match status" value="1"/>
</dbReference>
<evidence type="ECO:0000313" key="4">
    <source>
        <dbReference type="EMBL" id="SPT70863.1"/>
    </source>
</evidence>
<dbReference type="EC" id="4.2.1.46" evidence="4"/>
<comment type="pathway">
    <text evidence="1">Bacterial outer membrane biogenesis; LPS O-antigen biosynthesis.</text>
</comment>
<feature type="domain" description="NAD-dependent epimerase/dehydratase" evidence="3">
    <location>
        <begin position="5"/>
        <end position="233"/>
    </location>
</feature>
<evidence type="ECO:0000256" key="2">
    <source>
        <dbReference type="ARBA" id="ARBA00007637"/>
    </source>
</evidence>
<dbReference type="Proteomes" id="UP000250086">
    <property type="component" value="Unassembled WGS sequence"/>
</dbReference>
<dbReference type="Gene3D" id="3.40.50.720">
    <property type="entry name" value="NAD(P)-binding Rossmann-like Domain"/>
    <property type="match status" value="1"/>
</dbReference>
<dbReference type="Pfam" id="PF01370">
    <property type="entry name" value="Epimerase"/>
    <property type="match status" value="1"/>
</dbReference>
<proteinExistence type="inferred from homology"/>
<gene>
    <name evidence="4" type="primary">rffG_2</name>
    <name evidence="4" type="ORF">NCTC13093_02287</name>
</gene>
<dbReference type="InterPro" id="IPR001509">
    <property type="entry name" value="Epimerase_deHydtase"/>
</dbReference>
<dbReference type="RefSeq" id="WP_113744880.1">
    <property type="nucleotide sequence ID" value="NZ_UAPV01000001.1"/>
</dbReference>
<comment type="similarity">
    <text evidence="2">Belongs to the NAD(P)-dependent epimerase/dehydratase family.</text>
</comment>
<evidence type="ECO:0000256" key="1">
    <source>
        <dbReference type="ARBA" id="ARBA00005125"/>
    </source>
</evidence>
<evidence type="ECO:0000259" key="3">
    <source>
        <dbReference type="Pfam" id="PF01370"/>
    </source>
</evidence>